<dbReference type="EMBL" id="JOJP01000001">
    <property type="protein sequence ID" value="KEI70769.1"/>
    <property type="molecule type" value="Genomic_DNA"/>
</dbReference>
<reference evidence="2 3" key="1">
    <citation type="submission" date="2014-06" db="EMBL/GenBank/DDBJ databases">
        <title>Whole Genome Sequences of Three Symbiotic Endozoicomonas Bacteria.</title>
        <authorList>
            <person name="Neave M.J."/>
            <person name="Apprill A."/>
            <person name="Voolstra C.R."/>
        </authorList>
    </citation>
    <scope>NUCLEOTIDE SEQUENCE [LARGE SCALE GENOMIC DNA]</scope>
    <source>
        <strain evidence="2 3">DSM 22380</strain>
    </source>
</reference>
<evidence type="ECO:0000256" key="1">
    <source>
        <dbReference type="SAM" id="Phobius"/>
    </source>
</evidence>
<name>A0A081K9E3_9GAMM</name>
<protein>
    <recommendedName>
        <fullName evidence="4">VanZ-like domain-containing protein</fullName>
    </recommendedName>
</protein>
<organism evidence="2 3">
    <name type="scientific">Endozoicomonas elysicola</name>
    <dbReference type="NCBI Taxonomy" id="305900"/>
    <lineage>
        <taxon>Bacteria</taxon>
        <taxon>Pseudomonadati</taxon>
        <taxon>Pseudomonadota</taxon>
        <taxon>Gammaproteobacteria</taxon>
        <taxon>Oceanospirillales</taxon>
        <taxon>Endozoicomonadaceae</taxon>
        <taxon>Endozoicomonas</taxon>
    </lineage>
</organism>
<comment type="caution">
    <text evidence="2">The sequence shown here is derived from an EMBL/GenBank/DDBJ whole genome shotgun (WGS) entry which is preliminary data.</text>
</comment>
<keyword evidence="1" id="KW-0472">Membrane</keyword>
<gene>
    <name evidence="2" type="ORF">GV64_08440</name>
</gene>
<evidence type="ECO:0008006" key="4">
    <source>
        <dbReference type="Google" id="ProtNLM"/>
    </source>
</evidence>
<keyword evidence="1" id="KW-0812">Transmembrane</keyword>
<evidence type="ECO:0000313" key="3">
    <source>
        <dbReference type="Proteomes" id="UP000027997"/>
    </source>
</evidence>
<feature type="transmembrane region" description="Helical" evidence="1">
    <location>
        <begin position="87"/>
        <end position="108"/>
    </location>
</feature>
<accession>A0A081K9E3</accession>
<keyword evidence="1" id="KW-1133">Transmembrane helix</keyword>
<sequence length="121" mass="13228">MFVAILLLCTVMALIPGAMDPTGFLNDKFKHAVTFFSLALMLDCLAFPTARFVVLKPLGLFMFGILLEVLQNHVGYRQGNTGDLTDILSNLIGISGYFLMAAVVRYFLRPDPEALPGTGEV</sequence>
<dbReference type="AlphaFoldDB" id="A0A081K9E3"/>
<keyword evidence="3" id="KW-1185">Reference proteome</keyword>
<dbReference type="Proteomes" id="UP000027997">
    <property type="component" value="Unassembled WGS sequence"/>
</dbReference>
<evidence type="ECO:0000313" key="2">
    <source>
        <dbReference type="EMBL" id="KEI70769.1"/>
    </source>
</evidence>
<proteinExistence type="predicted"/>